<evidence type="ECO:0000313" key="5">
    <source>
        <dbReference type="Proteomes" id="UP001231518"/>
    </source>
</evidence>
<dbReference type="AlphaFoldDB" id="A0AAD7YIQ9"/>
<accession>A0AAD7YIQ9</accession>
<evidence type="ECO:0000256" key="1">
    <source>
        <dbReference type="ARBA" id="ARBA00023054"/>
    </source>
</evidence>
<evidence type="ECO:0000256" key="2">
    <source>
        <dbReference type="SAM" id="MobiDB-lite"/>
    </source>
</evidence>
<comment type="caution">
    <text evidence="4">The sequence shown here is derived from an EMBL/GenBank/DDBJ whole genome shotgun (WGS) entry which is preliminary data.</text>
</comment>
<dbReference type="InterPro" id="IPR049258">
    <property type="entry name" value="ODAD1_CC"/>
</dbReference>
<feature type="region of interest" description="Disordered" evidence="2">
    <location>
        <begin position="270"/>
        <end position="290"/>
    </location>
</feature>
<dbReference type="InterPro" id="IPR051876">
    <property type="entry name" value="ODA-DC/CCD"/>
</dbReference>
<reference evidence="4" key="1">
    <citation type="submission" date="2023-03" db="EMBL/GenBank/DDBJ databases">
        <title>Chromosome-level genomes of two armyworms, Mythimna separata and Mythimna loreyi, provide insights into the biosynthesis and reception of sex pheromones.</title>
        <authorList>
            <person name="Zhao H."/>
        </authorList>
    </citation>
    <scope>NUCLEOTIDE SEQUENCE</scope>
    <source>
        <strain evidence="4">BeijingLab</strain>
        <tissue evidence="4">Pupa</tissue>
    </source>
</reference>
<feature type="domain" description="ODAD1 central coiled coil region" evidence="3">
    <location>
        <begin position="151"/>
        <end position="425"/>
    </location>
</feature>
<evidence type="ECO:0000313" key="4">
    <source>
        <dbReference type="EMBL" id="KAJ8715791.1"/>
    </source>
</evidence>
<evidence type="ECO:0000259" key="3">
    <source>
        <dbReference type="Pfam" id="PF21773"/>
    </source>
</evidence>
<gene>
    <name evidence="4" type="ORF">PYW07_010273</name>
</gene>
<proteinExistence type="predicted"/>
<name>A0AAD7YIQ9_MYTSE</name>
<keyword evidence="5" id="KW-1185">Reference proteome</keyword>
<dbReference type="PANTHER" id="PTHR21694">
    <property type="entry name" value="COILED-COIL DOMAIN-CONTAINING PROTEIN 63"/>
    <property type="match status" value="1"/>
</dbReference>
<protein>
    <recommendedName>
        <fullName evidence="3">ODAD1 central coiled coil region domain-containing protein</fullName>
    </recommendedName>
</protein>
<dbReference type="PANTHER" id="PTHR21694:SF18">
    <property type="entry name" value="COILED-COIL DOMAIN-CONTAINING PROTEIN 63"/>
    <property type="match status" value="1"/>
</dbReference>
<sequence length="562" mass="66867">MDGQTAEVQSSDIEMLRKMEDEHLRLQRQVRMIQVDRQQVKLGVHPQFRRQDELMRELKKEYINLCKDLKIARSGAHKKKDKRMKVDLKASLLYRIETQQEVEAYVATMDQIKGLIYKNHKDTLELRKLANTTQGQLEERRWQSEYRLISAENKLETANLRFNTVQCENRKIREEIEHMLKDRSLFNQAWDKMMSILGRGKKFLNDLFESSTLAYDQRDEWCTKLKTMQEKGKIDQMLQVQEMRDLIKGYDHEMKIYLFLATKGMTRVNKKQEMREERQKKQEEENKKRQHQYHCNLLDDIAEYTGEYSSDKIIHLFLRVEQENFSMYKLLTDYCAENDVLRRDLKAVRLLVDDRRDWNEMKEADRQRKIEALQERLAVQTARTEAMRRRNEEKAQVIRDAMNKIRDIFTLLDCDLEPFQNLLGDKQPSVHQLKLSLLLITDKIKEYKEYVYYYEHCIKKSDKTSTSRLKKYTVLAEPPELFKPTPISVLVPADPCPSCVEARWLSRICEGPELPFDLSMALAALKELAEDPAYVRSDRVHTIAECNIPRSRALLARRYLNH</sequence>
<organism evidence="4 5">
    <name type="scientific">Mythimna separata</name>
    <name type="common">Oriental armyworm</name>
    <name type="synonym">Pseudaletia separata</name>
    <dbReference type="NCBI Taxonomy" id="271217"/>
    <lineage>
        <taxon>Eukaryota</taxon>
        <taxon>Metazoa</taxon>
        <taxon>Ecdysozoa</taxon>
        <taxon>Arthropoda</taxon>
        <taxon>Hexapoda</taxon>
        <taxon>Insecta</taxon>
        <taxon>Pterygota</taxon>
        <taxon>Neoptera</taxon>
        <taxon>Endopterygota</taxon>
        <taxon>Lepidoptera</taxon>
        <taxon>Glossata</taxon>
        <taxon>Ditrysia</taxon>
        <taxon>Noctuoidea</taxon>
        <taxon>Noctuidae</taxon>
        <taxon>Noctuinae</taxon>
        <taxon>Hadenini</taxon>
        <taxon>Mythimna</taxon>
    </lineage>
</organism>
<feature type="compositionally biased region" description="Basic and acidic residues" evidence="2">
    <location>
        <begin position="270"/>
        <end position="287"/>
    </location>
</feature>
<dbReference type="Proteomes" id="UP001231518">
    <property type="component" value="Chromosome 24"/>
</dbReference>
<keyword evidence="1" id="KW-0175">Coiled coil</keyword>
<dbReference type="Pfam" id="PF21773">
    <property type="entry name" value="ODAD1_CC"/>
    <property type="match status" value="1"/>
</dbReference>
<dbReference type="EMBL" id="JARGEI010000018">
    <property type="protein sequence ID" value="KAJ8715791.1"/>
    <property type="molecule type" value="Genomic_DNA"/>
</dbReference>